<reference evidence="3" key="1">
    <citation type="journal article" date="2019" name="Int. J. Syst. Evol. Microbiol.">
        <title>The Global Catalogue of Microorganisms (GCM) 10K type strain sequencing project: providing services to taxonomists for standard genome sequencing and annotation.</title>
        <authorList>
            <consortium name="The Broad Institute Genomics Platform"/>
            <consortium name="The Broad Institute Genome Sequencing Center for Infectious Disease"/>
            <person name="Wu L."/>
            <person name="Ma J."/>
        </authorList>
    </citation>
    <scope>NUCLEOTIDE SEQUENCE [LARGE SCALE GENOMIC DNA]</scope>
    <source>
        <strain evidence="3">CCUG 59189</strain>
    </source>
</reference>
<keyword evidence="1" id="KW-0472">Membrane</keyword>
<feature type="transmembrane region" description="Helical" evidence="1">
    <location>
        <begin position="88"/>
        <end position="114"/>
    </location>
</feature>
<feature type="transmembrane region" description="Helical" evidence="1">
    <location>
        <begin position="253"/>
        <end position="273"/>
    </location>
</feature>
<name>A0ABW3S0W9_9BACL</name>
<keyword evidence="1" id="KW-1133">Transmembrane helix</keyword>
<organism evidence="2 3">
    <name type="scientific">Paenibacillus puldeungensis</name>
    <dbReference type="NCBI Taxonomy" id="696536"/>
    <lineage>
        <taxon>Bacteria</taxon>
        <taxon>Bacillati</taxon>
        <taxon>Bacillota</taxon>
        <taxon>Bacilli</taxon>
        <taxon>Bacillales</taxon>
        <taxon>Paenibacillaceae</taxon>
        <taxon>Paenibacillus</taxon>
    </lineage>
</organism>
<comment type="caution">
    <text evidence="2">The sequence shown here is derived from an EMBL/GenBank/DDBJ whole genome shotgun (WGS) entry which is preliminary data.</text>
</comment>
<proteinExistence type="predicted"/>
<sequence>MSRVSLTSETNQKIEVYIGQLCHGMVGTSNEINEFRDEMTSNLLSSVEELVGQGETEEQAVRIAIDRFGELRSVKEELKQIYKIRHSFSVGILTMALTLLVLAVLSFGVFIGIWDEWLCDKYAKDAYHLVKKEIAVSTNETVSKNLDNKIAKWVKGHWGVNGVAVVAYDGAESKVQIPSKVMYAVDKDTEQYLMHWANLVPDDSTFTGISKKSTFFMWEYVNSYGHHPNSGDYDPKEYPFIVHIAMNYFNYTFFYSFGYCTLAGYWLMFALWASMNVYYDGRGKVHWIIIFAALNIVGYLFYLHDKKKSLSRQNLCGML</sequence>
<dbReference type="Proteomes" id="UP001597262">
    <property type="component" value="Unassembled WGS sequence"/>
</dbReference>
<keyword evidence="1" id="KW-0812">Transmembrane</keyword>
<dbReference type="NCBIfam" id="NF038403">
    <property type="entry name" value="perm_prefix_1"/>
    <property type="match status" value="1"/>
</dbReference>
<keyword evidence="3" id="KW-1185">Reference proteome</keyword>
<gene>
    <name evidence="2" type="ORF">ACFQ3W_19235</name>
</gene>
<dbReference type="EMBL" id="JBHTLM010000016">
    <property type="protein sequence ID" value="MFD1178414.1"/>
    <property type="molecule type" value="Genomic_DNA"/>
</dbReference>
<protein>
    <submittedName>
        <fullName evidence="2">Permease prefix domain 1-containing protein</fullName>
    </submittedName>
</protein>
<evidence type="ECO:0000313" key="3">
    <source>
        <dbReference type="Proteomes" id="UP001597262"/>
    </source>
</evidence>
<dbReference type="InterPro" id="IPR047928">
    <property type="entry name" value="Perm_prefix_1"/>
</dbReference>
<feature type="transmembrane region" description="Helical" evidence="1">
    <location>
        <begin position="285"/>
        <end position="303"/>
    </location>
</feature>
<evidence type="ECO:0000313" key="2">
    <source>
        <dbReference type="EMBL" id="MFD1178414.1"/>
    </source>
</evidence>
<accession>A0ABW3S0W9</accession>
<dbReference type="RefSeq" id="WP_379320854.1">
    <property type="nucleotide sequence ID" value="NZ_JBHTLM010000016.1"/>
</dbReference>
<evidence type="ECO:0000256" key="1">
    <source>
        <dbReference type="SAM" id="Phobius"/>
    </source>
</evidence>